<comment type="caution">
    <text evidence="2">The sequence shown here is derived from an EMBL/GenBank/DDBJ whole genome shotgun (WGS) entry which is preliminary data.</text>
</comment>
<evidence type="ECO:0000256" key="1">
    <source>
        <dbReference type="SAM" id="MobiDB-lite"/>
    </source>
</evidence>
<dbReference type="Proteomes" id="UP000815325">
    <property type="component" value="Unassembled WGS sequence"/>
</dbReference>
<dbReference type="EMBL" id="MU069629">
    <property type="protein sequence ID" value="KAF5837082.1"/>
    <property type="molecule type" value="Genomic_DNA"/>
</dbReference>
<sequence length="107" mass="11726">MASIRLLLPPGIECRLKDLEPQQWKPPVAPAIAIAAAPYPQYIHVMVSAPSSLSIESLRFMGLSWGQVCVLDVTVDIPFGGSQTTMGESETTEREEMKAWVTDTSLH</sequence>
<evidence type="ECO:0008006" key="4">
    <source>
        <dbReference type="Google" id="ProtNLM"/>
    </source>
</evidence>
<reference evidence="2" key="1">
    <citation type="submission" date="2017-08" db="EMBL/GenBank/DDBJ databases">
        <authorList>
            <person name="Polle J.E."/>
            <person name="Barry K."/>
            <person name="Cushman J."/>
            <person name="Schmutz J."/>
            <person name="Tran D."/>
            <person name="Hathwaick L.T."/>
            <person name="Yim W.C."/>
            <person name="Jenkins J."/>
            <person name="Mckie-Krisberg Z.M."/>
            <person name="Prochnik S."/>
            <person name="Lindquist E."/>
            <person name="Dockter R.B."/>
            <person name="Adam C."/>
            <person name="Molina H."/>
            <person name="Bunkerborg J."/>
            <person name="Jin E."/>
            <person name="Buchheim M."/>
            <person name="Magnuson J."/>
        </authorList>
    </citation>
    <scope>NUCLEOTIDE SEQUENCE</scope>
    <source>
        <strain evidence="2">CCAP 19/18</strain>
    </source>
</reference>
<gene>
    <name evidence="2" type="ORF">DUNSADRAFT_4863</name>
</gene>
<protein>
    <recommendedName>
        <fullName evidence="4">Encoded protein</fullName>
    </recommendedName>
</protein>
<organism evidence="2 3">
    <name type="scientific">Dunaliella salina</name>
    <name type="common">Green alga</name>
    <name type="synonym">Protococcus salinus</name>
    <dbReference type="NCBI Taxonomy" id="3046"/>
    <lineage>
        <taxon>Eukaryota</taxon>
        <taxon>Viridiplantae</taxon>
        <taxon>Chlorophyta</taxon>
        <taxon>core chlorophytes</taxon>
        <taxon>Chlorophyceae</taxon>
        <taxon>CS clade</taxon>
        <taxon>Chlamydomonadales</taxon>
        <taxon>Dunaliellaceae</taxon>
        <taxon>Dunaliella</taxon>
    </lineage>
</organism>
<evidence type="ECO:0000313" key="2">
    <source>
        <dbReference type="EMBL" id="KAF5837082.1"/>
    </source>
</evidence>
<name>A0ABQ7GR57_DUNSA</name>
<accession>A0ABQ7GR57</accession>
<keyword evidence="3" id="KW-1185">Reference proteome</keyword>
<evidence type="ECO:0000313" key="3">
    <source>
        <dbReference type="Proteomes" id="UP000815325"/>
    </source>
</evidence>
<proteinExistence type="predicted"/>
<feature type="region of interest" description="Disordered" evidence="1">
    <location>
        <begin position="81"/>
        <end position="107"/>
    </location>
</feature>